<accession>A0A0E0JA62</accession>
<evidence type="ECO:0000256" key="2">
    <source>
        <dbReference type="ARBA" id="ARBA00007448"/>
    </source>
</evidence>
<protein>
    <recommendedName>
        <fullName evidence="6">AAA+ ATPase domain-containing protein</fullName>
    </recommendedName>
</protein>
<proteinExistence type="inferred from homology"/>
<dbReference type="Pfam" id="PF00004">
    <property type="entry name" value="AAA"/>
    <property type="match status" value="1"/>
</dbReference>
<dbReference type="PANTHER" id="PTHR23070">
    <property type="entry name" value="BCS1 AAA-TYPE ATPASE"/>
    <property type="match status" value="1"/>
</dbReference>
<evidence type="ECO:0000313" key="8">
    <source>
        <dbReference type="Proteomes" id="UP000006591"/>
    </source>
</evidence>
<dbReference type="AlphaFoldDB" id="A0A0E0JA62"/>
<dbReference type="Pfam" id="PF25568">
    <property type="entry name" value="AAA_lid_At3g28540"/>
    <property type="match status" value="2"/>
</dbReference>
<reference evidence="7" key="1">
    <citation type="submission" date="2015-04" db="UniProtKB">
        <authorList>
            <consortium name="EnsemblPlants"/>
        </authorList>
    </citation>
    <scope>IDENTIFICATION</scope>
    <source>
        <strain evidence="7">SL10</strain>
    </source>
</reference>
<dbReference type="Gene3D" id="3.40.50.300">
    <property type="entry name" value="P-loop containing nucleotide triphosphate hydrolases"/>
    <property type="match status" value="1"/>
</dbReference>
<dbReference type="STRING" id="4536.A0A0E0JA62"/>
<evidence type="ECO:0000259" key="6">
    <source>
        <dbReference type="SMART" id="SM00382"/>
    </source>
</evidence>
<dbReference type="EnsemblPlants" id="ONIVA12G11710.1">
    <property type="protein sequence ID" value="ONIVA12G11710.1"/>
    <property type="gene ID" value="ONIVA12G11710"/>
</dbReference>
<dbReference type="InterPro" id="IPR025753">
    <property type="entry name" value="AAA_N_dom"/>
</dbReference>
<keyword evidence="8" id="KW-1185">Reference proteome</keyword>
<feature type="region of interest" description="Disordered" evidence="5">
    <location>
        <begin position="488"/>
        <end position="509"/>
    </location>
</feature>
<dbReference type="SUPFAM" id="SSF52540">
    <property type="entry name" value="P-loop containing nucleoside triphosphate hydrolases"/>
    <property type="match status" value="1"/>
</dbReference>
<dbReference type="HOGENOM" id="CLU_010189_0_1_1"/>
<evidence type="ECO:0000256" key="1">
    <source>
        <dbReference type="ARBA" id="ARBA00001946"/>
    </source>
</evidence>
<dbReference type="CDD" id="cd19510">
    <property type="entry name" value="RecA-like_BCS1"/>
    <property type="match status" value="1"/>
</dbReference>
<evidence type="ECO:0000313" key="7">
    <source>
        <dbReference type="EnsemblPlants" id="ONIVA12G11710.1"/>
    </source>
</evidence>
<dbReference type="eggNOG" id="KOG0743">
    <property type="taxonomic scope" value="Eukaryota"/>
</dbReference>
<evidence type="ECO:0000256" key="3">
    <source>
        <dbReference type="ARBA" id="ARBA00022842"/>
    </source>
</evidence>
<organism evidence="7">
    <name type="scientific">Oryza nivara</name>
    <name type="common">Indian wild rice</name>
    <name type="synonym">Oryza sativa f. spontanea</name>
    <dbReference type="NCBI Taxonomy" id="4536"/>
    <lineage>
        <taxon>Eukaryota</taxon>
        <taxon>Viridiplantae</taxon>
        <taxon>Streptophyta</taxon>
        <taxon>Embryophyta</taxon>
        <taxon>Tracheophyta</taxon>
        <taxon>Spermatophyta</taxon>
        <taxon>Magnoliopsida</taxon>
        <taxon>Liliopsida</taxon>
        <taxon>Poales</taxon>
        <taxon>Poaceae</taxon>
        <taxon>BOP clade</taxon>
        <taxon>Oryzoideae</taxon>
        <taxon>Oryzeae</taxon>
        <taxon>Oryzinae</taxon>
        <taxon>Oryza</taxon>
    </lineage>
</organism>
<dbReference type="GO" id="GO:0006950">
    <property type="term" value="P:response to stress"/>
    <property type="evidence" value="ECO:0007669"/>
    <property type="project" value="UniProtKB-ARBA"/>
</dbReference>
<dbReference type="GO" id="GO:0016887">
    <property type="term" value="F:ATP hydrolysis activity"/>
    <property type="evidence" value="ECO:0007669"/>
    <property type="project" value="InterPro"/>
</dbReference>
<dbReference type="Gramene" id="ONIVA12G11710.1">
    <property type="protein sequence ID" value="ONIVA12G11710.1"/>
    <property type="gene ID" value="ONIVA12G11710"/>
</dbReference>
<keyword evidence="3" id="KW-0460">Magnesium</keyword>
<dbReference type="InterPro" id="IPR058017">
    <property type="entry name" value="At3g28540-like_C"/>
</dbReference>
<reference evidence="7" key="2">
    <citation type="submission" date="2018-04" db="EMBL/GenBank/DDBJ databases">
        <title>OnivRS2 (Oryza nivara Reference Sequence Version 2).</title>
        <authorList>
            <person name="Zhang J."/>
            <person name="Kudrna D."/>
            <person name="Lee S."/>
            <person name="Talag J."/>
            <person name="Rajasekar S."/>
            <person name="Welchert J."/>
            <person name="Hsing Y.-I."/>
            <person name="Wing R.A."/>
        </authorList>
    </citation>
    <scope>NUCLEOTIDE SEQUENCE [LARGE SCALE GENOMIC DNA]</scope>
    <source>
        <strain evidence="7">SL10</strain>
    </source>
</reference>
<dbReference type="InterPro" id="IPR027417">
    <property type="entry name" value="P-loop_NTPase"/>
</dbReference>
<evidence type="ECO:0000256" key="5">
    <source>
        <dbReference type="SAM" id="MobiDB-lite"/>
    </source>
</evidence>
<dbReference type="OMA" id="TFEGARM"/>
<name>A0A0E0JA62_ORYNI</name>
<dbReference type="SMART" id="SM00382">
    <property type="entry name" value="AAA"/>
    <property type="match status" value="1"/>
</dbReference>
<comment type="catalytic activity">
    <reaction evidence="4">
        <text>ATP + H2O = ADP + phosphate + H(+)</text>
        <dbReference type="Rhea" id="RHEA:13065"/>
        <dbReference type="ChEBI" id="CHEBI:15377"/>
        <dbReference type="ChEBI" id="CHEBI:15378"/>
        <dbReference type="ChEBI" id="CHEBI:30616"/>
        <dbReference type="ChEBI" id="CHEBI:43474"/>
        <dbReference type="ChEBI" id="CHEBI:456216"/>
    </reaction>
</comment>
<feature type="domain" description="AAA+ ATPase" evidence="6">
    <location>
        <begin position="243"/>
        <end position="397"/>
    </location>
</feature>
<dbReference type="InterPro" id="IPR050747">
    <property type="entry name" value="Mitochondrial_chaperone_BCS1"/>
</dbReference>
<comment type="cofactor">
    <cofactor evidence="1">
        <name>Mg(2+)</name>
        <dbReference type="ChEBI" id="CHEBI:18420"/>
    </cofactor>
</comment>
<dbReference type="InterPro" id="IPR003959">
    <property type="entry name" value="ATPase_AAA_core"/>
</dbReference>
<evidence type="ECO:0000256" key="4">
    <source>
        <dbReference type="ARBA" id="ARBA00049360"/>
    </source>
</evidence>
<dbReference type="GO" id="GO:0005524">
    <property type="term" value="F:ATP binding"/>
    <property type="evidence" value="ECO:0007669"/>
    <property type="project" value="InterPro"/>
</dbReference>
<dbReference type="Pfam" id="PF14363">
    <property type="entry name" value="AAA_assoc"/>
    <property type="match status" value="1"/>
</dbReference>
<dbReference type="Proteomes" id="UP000006591">
    <property type="component" value="Chromosome 12"/>
</dbReference>
<comment type="similarity">
    <text evidence="2">Belongs to the AAA ATPase family. BCS1 subfamily.</text>
</comment>
<dbReference type="Gene3D" id="6.10.280.40">
    <property type="match status" value="1"/>
</dbReference>
<sequence length="509" mass="57979">MAMASVEKWVGFGSAMAGVGLLWSRMPEHVHEEARYIISSLVPMVMSYFNPNEQITISKYGEERFQQNKMFDAVSTYLSSECAGGASKLKANLSNNRKDKPLITLDENQEVADTFEGARMWWRLYPKAPRTRGGVIVSLHPRDTDEPPCFRLVFHKRHRQLVLNSYLPSVVTRWRELSAKNRQRLLFTNHTKDGKSDWSNVPYNPPTTFDMLAMDPEKKYEIINDLTAFQEGKEYHSKVGKAWKRGYLLYGPPGTGKSTMIGAMANFLDYDVYDLDLTSVKNNAELRKLFLDTKDKSIIVIEDIDAIEVELTTKRRGKKAANGNEIDDNRVLIEFSDKNDDKGKVTLSGLLSFVDGLWSACGSERIFVFTTNHVDRLDPALIRPGRMDKHIEMSYCRFEAFKMLTKNYLDITEHPLFCEIEQLLNETNTTPADVADNLIPRGKRNNEISQLLDGAPADVANNLMLRCKRKRDADECLKGLVETLKKGKMHSATPPIDTMDQAKYKKPKN</sequence>
<dbReference type="InterPro" id="IPR003593">
    <property type="entry name" value="AAA+_ATPase"/>
</dbReference>